<feature type="compositionally biased region" description="Acidic residues" evidence="4">
    <location>
        <begin position="365"/>
        <end position="386"/>
    </location>
</feature>
<dbReference type="GO" id="GO:0008270">
    <property type="term" value="F:zinc ion binding"/>
    <property type="evidence" value="ECO:0007669"/>
    <property type="project" value="UniProtKB-KW"/>
</dbReference>
<feature type="compositionally biased region" description="Polar residues" evidence="4">
    <location>
        <begin position="158"/>
        <end position="173"/>
    </location>
</feature>
<name>A0A367J4S0_RHIST</name>
<dbReference type="Gene3D" id="3.30.40.10">
    <property type="entry name" value="Zinc/RING finger domain, C3HC4 (zinc finger)"/>
    <property type="match status" value="1"/>
</dbReference>
<gene>
    <name evidence="6" type="ORF">CU098_006031</name>
</gene>
<feature type="non-terminal residue" evidence="6">
    <location>
        <position position="602"/>
    </location>
</feature>
<feature type="region of interest" description="Disordered" evidence="4">
    <location>
        <begin position="150"/>
        <end position="185"/>
    </location>
</feature>
<evidence type="ECO:0000313" key="7">
    <source>
        <dbReference type="Proteomes" id="UP000253551"/>
    </source>
</evidence>
<dbReference type="InterPro" id="IPR011011">
    <property type="entry name" value="Znf_FYVE_PHD"/>
</dbReference>
<evidence type="ECO:0000256" key="3">
    <source>
        <dbReference type="ARBA" id="ARBA00022833"/>
    </source>
</evidence>
<feature type="region of interest" description="Disordered" evidence="4">
    <location>
        <begin position="343"/>
        <end position="403"/>
    </location>
</feature>
<keyword evidence="7" id="KW-1185">Reference proteome</keyword>
<dbReference type="EMBL" id="PJQM01004303">
    <property type="protein sequence ID" value="RCH84942.1"/>
    <property type="molecule type" value="Genomic_DNA"/>
</dbReference>
<keyword evidence="2" id="KW-0863">Zinc-finger</keyword>
<keyword evidence="1" id="KW-0479">Metal-binding</keyword>
<dbReference type="SMART" id="SM00249">
    <property type="entry name" value="PHD"/>
    <property type="match status" value="1"/>
</dbReference>
<evidence type="ECO:0000256" key="1">
    <source>
        <dbReference type="ARBA" id="ARBA00022723"/>
    </source>
</evidence>
<dbReference type="OrthoDB" id="5863171at2759"/>
<dbReference type="InterPro" id="IPR001965">
    <property type="entry name" value="Znf_PHD"/>
</dbReference>
<protein>
    <recommendedName>
        <fullName evidence="5">Zinc finger PHD-type domain-containing protein</fullName>
    </recommendedName>
</protein>
<feature type="domain" description="Zinc finger PHD-type" evidence="5">
    <location>
        <begin position="509"/>
        <end position="563"/>
    </location>
</feature>
<keyword evidence="3" id="KW-0862">Zinc</keyword>
<reference evidence="6 7" key="1">
    <citation type="journal article" date="2018" name="G3 (Bethesda)">
        <title>Phylogenetic and Phylogenomic Definition of Rhizopus Species.</title>
        <authorList>
            <person name="Gryganskyi A.P."/>
            <person name="Golan J."/>
            <person name="Dolatabadi S."/>
            <person name="Mondo S."/>
            <person name="Robb S."/>
            <person name="Idnurm A."/>
            <person name="Muszewska A."/>
            <person name="Steczkiewicz K."/>
            <person name="Masonjones S."/>
            <person name="Liao H.L."/>
            <person name="Gajdeczka M.T."/>
            <person name="Anike F."/>
            <person name="Vuek A."/>
            <person name="Anishchenko I.M."/>
            <person name="Voigt K."/>
            <person name="de Hoog G.S."/>
            <person name="Smith M.E."/>
            <person name="Heitman J."/>
            <person name="Vilgalys R."/>
            <person name="Stajich J.E."/>
        </authorList>
    </citation>
    <scope>NUCLEOTIDE SEQUENCE [LARGE SCALE GENOMIC DNA]</scope>
    <source>
        <strain evidence="6 7">LSU 92-RS-03</strain>
    </source>
</reference>
<evidence type="ECO:0000256" key="4">
    <source>
        <dbReference type="SAM" id="MobiDB-lite"/>
    </source>
</evidence>
<accession>A0A367J4S0</accession>
<feature type="compositionally biased region" description="Acidic residues" evidence="4">
    <location>
        <begin position="349"/>
        <end position="358"/>
    </location>
</feature>
<dbReference type="InterPro" id="IPR013083">
    <property type="entry name" value="Znf_RING/FYVE/PHD"/>
</dbReference>
<comment type="caution">
    <text evidence="6">The sequence shown here is derived from an EMBL/GenBank/DDBJ whole genome shotgun (WGS) entry which is preliminary data.</text>
</comment>
<dbReference type="Proteomes" id="UP000253551">
    <property type="component" value="Unassembled WGS sequence"/>
</dbReference>
<dbReference type="SUPFAM" id="SSF57903">
    <property type="entry name" value="FYVE/PHD zinc finger"/>
    <property type="match status" value="1"/>
</dbReference>
<dbReference type="AlphaFoldDB" id="A0A367J4S0"/>
<evidence type="ECO:0000256" key="2">
    <source>
        <dbReference type="ARBA" id="ARBA00022771"/>
    </source>
</evidence>
<dbReference type="STRING" id="4846.A0A367J4S0"/>
<sequence length="602" mass="68375">MSFPRAMPNIKPYPHQQETHADMPYHFQQKQYQQQQQKNYSVYRPAYHRIPSTTTRQSKDAWAAMSPEASPIVVPSMSAVALQPQYLDFSSNLGYYSQPVHTRTYYPAPVMHPIPIHHTLENATISYDTVEHSFQKELVKDVFFSPAMTTDGREMSPSDLSTCTQSDNESDVASTPPHEYSPPSEFLLDDNEDLFDFGLDLATNCASSNQTITSSYEEVRMQHNKKPCFTLSKGMKFNYQTDLPTPPANTDSGSEYGFQYTGTKRRCSDSVIQDRIKNKKQRQTAYSRSQFADSTPPVSPGTLKDDALFESNEYFDDASGEESEDEQVSNRLSLEYNRFDTSASGFQTFEDEEDEDDSFSTTSWEVDEVLDSDSASEEDDEEEEEEKSFKAPTKTNHPKRTKKSIKDNSFVDDLFVNENCHLPKALPRATAYPTIYQKLTKANIDWCRYCGTTEGVNWRPGPWGKRTLCNKHGCDYKGYGFACKLPRLDLTGFTRESIDDRERPVLQLYCSGCQRKDSWEGNVLVRCEGCPKAYHQKCCQNPEELNDAFVASQEPWFCDASCSDNARRKRIVVELPRKRLPLMCAPKSSSSASSVSSEPSSS</sequence>
<organism evidence="6 7">
    <name type="scientific">Rhizopus stolonifer</name>
    <name type="common">Rhizopus nigricans</name>
    <dbReference type="NCBI Taxonomy" id="4846"/>
    <lineage>
        <taxon>Eukaryota</taxon>
        <taxon>Fungi</taxon>
        <taxon>Fungi incertae sedis</taxon>
        <taxon>Mucoromycota</taxon>
        <taxon>Mucoromycotina</taxon>
        <taxon>Mucoromycetes</taxon>
        <taxon>Mucorales</taxon>
        <taxon>Mucorineae</taxon>
        <taxon>Rhizopodaceae</taxon>
        <taxon>Rhizopus</taxon>
    </lineage>
</organism>
<feature type="compositionally biased region" description="Polar residues" evidence="4">
    <location>
        <begin position="283"/>
        <end position="293"/>
    </location>
</feature>
<evidence type="ECO:0000313" key="6">
    <source>
        <dbReference type="EMBL" id="RCH84942.1"/>
    </source>
</evidence>
<feature type="region of interest" description="Disordered" evidence="4">
    <location>
        <begin position="279"/>
        <end position="305"/>
    </location>
</feature>
<evidence type="ECO:0000259" key="5">
    <source>
        <dbReference type="SMART" id="SM00249"/>
    </source>
</evidence>
<proteinExistence type="predicted"/>